<organism evidence="1 2">
    <name type="scientific">Nonomuraea jiangxiensis</name>
    <dbReference type="NCBI Taxonomy" id="633440"/>
    <lineage>
        <taxon>Bacteria</taxon>
        <taxon>Bacillati</taxon>
        <taxon>Actinomycetota</taxon>
        <taxon>Actinomycetes</taxon>
        <taxon>Streptosporangiales</taxon>
        <taxon>Streptosporangiaceae</taxon>
        <taxon>Nonomuraea</taxon>
    </lineage>
</organism>
<protein>
    <submittedName>
        <fullName evidence="1">Uncharacterized protein</fullName>
    </submittedName>
</protein>
<gene>
    <name evidence="1" type="ORF">SAMN05421869_12527</name>
</gene>
<dbReference type="AlphaFoldDB" id="A0A1G9JG63"/>
<dbReference type="EMBL" id="FNDJ01000025">
    <property type="protein sequence ID" value="SDL36371.1"/>
    <property type="molecule type" value="Genomic_DNA"/>
</dbReference>
<keyword evidence="2" id="KW-1185">Reference proteome</keyword>
<name>A0A1G9JG63_9ACTN</name>
<evidence type="ECO:0000313" key="1">
    <source>
        <dbReference type="EMBL" id="SDL36371.1"/>
    </source>
</evidence>
<dbReference type="Proteomes" id="UP000199202">
    <property type="component" value="Unassembled WGS sequence"/>
</dbReference>
<sequence length="141" mass="15190">MGETSRLSALKRVSLVAAIAATPFLLLYAAAMAPQWITDHRLASLENRALKHPLPPGTTFGGSEPQGPVTGDSGDCWAGFAFSLRTERPPEEIKRYYEAASFMRTDANFSELSVSALQESSDHVSVAVDTISSGTGDLRCW</sequence>
<proteinExistence type="predicted"/>
<evidence type="ECO:0000313" key="2">
    <source>
        <dbReference type="Proteomes" id="UP000199202"/>
    </source>
</evidence>
<reference evidence="1 2" key="1">
    <citation type="submission" date="2016-10" db="EMBL/GenBank/DDBJ databases">
        <authorList>
            <person name="de Groot N.N."/>
        </authorList>
    </citation>
    <scope>NUCLEOTIDE SEQUENCE [LARGE SCALE GENOMIC DNA]</scope>
    <source>
        <strain evidence="1 2">CGMCC 4.6533</strain>
    </source>
</reference>
<accession>A0A1G9JG63</accession>